<evidence type="ECO:0000256" key="2">
    <source>
        <dbReference type="ARBA" id="ARBA00022448"/>
    </source>
</evidence>
<comment type="subcellular location">
    <subcellularLocation>
        <location evidence="1">Cytoplasm</location>
    </subcellularLocation>
</comment>
<dbReference type="GO" id="GO:0008982">
    <property type="term" value="F:protein-N(PI)-phosphohistidine-sugar phosphotransferase activity"/>
    <property type="evidence" value="ECO:0007669"/>
    <property type="project" value="InterPro"/>
</dbReference>
<evidence type="ECO:0000256" key="4">
    <source>
        <dbReference type="ARBA" id="ARBA00022597"/>
    </source>
</evidence>
<dbReference type="RefSeq" id="WP_154460136.1">
    <property type="nucleotide sequence ID" value="NZ_JAQYTQ010000036.1"/>
</dbReference>
<evidence type="ECO:0000259" key="8">
    <source>
        <dbReference type="PROSITE" id="PS51101"/>
    </source>
</evidence>
<dbReference type="GO" id="GO:0009401">
    <property type="term" value="P:phosphoenolpyruvate-dependent sugar phosphotransferase system"/>
    <property type="evidence" value="ECO:0007669"/>
    <property type="project" value="UniProtKB-KW"/>
</dbReference>
<dbReference type="InterPro" id="IPR004720">
    <property type="entry name" value="PTS_IIB_sorbose-sp"/>
</dbReference>
<dbReference type="GO" id="GO:0016301">
    <property type="term" value="F:kinase activity"/>
    <property type="evidence" value="ECO:0007669"/>
    <property type="project" value="UniProtKB-KW"/>
</dbReference>
<evidence type="ECO:0000313" key="10">
    <source>
        <dbReference type="Proteomes" id="UP000470082"/>
    </source>
</evidence>
<evidence type="ECO:0000256" key="7">
    <source>
        <dbReference type="ARBA" id="ARBA00022777"/>
    </source>
</evidence>
<dbReference type="Gene3D" id="3.40.35.10">
    <property type="entry name" value="Phosphotransferase system, sorbose subfamily IIB component"/>
    <property type="match status" value="1"/>
</dbReference>
<keyword evidence="10" id="KW-1185">Reference proteome</keyword>
<keyword evidence="7" id="KW-0418">Kinase</keyword>
<evidence type="ECO:0000256" key="1">
    <source>
        <dbReference type="ARBA" id="ARBA00004496"/>
    </source>
</evidence>
<reference evidence="9 10" key="1">
    <citation type="submission" date="2019-08" db="EMBL/GenBank/DDBJ databases">
        <title>In-depth cultivation of the pig gut microbiome towards novel bacterial diversity and tailored functional studies.</title>
        <authorList>
            <person name="Wylensek D."/>
            <person name="Hitch T.C.A."/>
            <person name="Clavel T."/>
        </authorList>
    </citation>
    <scope>NUCLEOTIDE SEQUENCE [LARGE SCALE GENOMIC DNA]</scope>
    <source>
        <strain evidence="9 10">LKV-178-WT-2G</strain>
    </source>
</reference>
<comment type="caution">
    <text evidence="9">The sequence shown here is derived from an EMBL/GenBank/DDBJ whole genome shotgun (WGS) entry which is preliminary data.</text>
</comment>
<dbReference type="SUPFAM" id="SSF52728">
    <property type="entry name" value="PTS IIb component"/>
    <property type="match status" value="1"/>
</dbReference>
<dbReference type="PROSITE" id="PS51101">
    <property type="entry name" value="PTS_EIIB_TYPE_4"/>
    <property type="match status" value="1"/>
</dbReference>
<protein>
    <submittedName>
        <fullName evidence="9">PTS sugar transporter subunit IIB</fullName>
    </submittedName>
</protein>
<dbReference type="InterPro" id="IPR036667">
    <property type="entry name" value="PTS_IIB_sorbose-sp_sf"/>
</dbReference>
<evidence type="ECO:0000313" key="9">
    <source>
        <dbReference type="EMBL" id="MSS01598.1"/>
    </source>
</evidence>
<keyword evidence="2" id="KW-0813">Transport</keyword>
<evidence type="ECO:0000256" key="3">
    <source>
        <dbReference type="ARBA" id="ARBA00022490"/>
    </source>
</evidence>
<feature type="domain" description="PTS EIIB type-4" evidence="8">
    <location>
        <begin position="1"/>
        <end position="161"/>
    </location>
</feature>
<keyword evidence="4 9" id="KW-0762">Sugar transport</keyword>
<proteinExistence type="predicted"/>
<organism evidence="9 10">
    <name type="scientific">Floccifex porci</name>
    <dbReference type="NCBI Taxonomy" id="2606629"/>
    <lineage>
        <taxon>Bacteria</taxon>
        <taxon>Bacillati</taxon>
        <taxon>Bacillota</taxon>
        <taxon>Erysipelotrichia</taxon>
        <taxon>Erysipelotrichales</taxon>
        <taxon>Erysipelotrichaceae</taxon>
        <taxon>Floccifex</taxon>
    </lineage>
</organism>
<keyword evidence="6" id="KW-0598">Phosphotransferase system</keyword>
<dbReference type="Proteomes" id="UP000470082">
    <property type="component" value="Unassembled WGS sequence"/>
</dbReference>
<evidence type="ECO:0000256" key="5">
    <source>
        <dbReference type="ARBA" id="ARBA00022679"/>
    </source>
</evidence>
<sequence>MSIVLGRIDYRLLHGIVATMWAPQSGAQRVMVIDDKVANDPVIKESMRLGKPAGMACSIITLETAIKNFKAGKYDGHKVFVVCEKPETMLALEEEAGQKIPRIVVGITRDNKTQGTPVSSRASIMDSQKATYKKLIENGTQVDVQFTTTDKAEPLQSKISL</sequence>
<keyword evidence="5" id="KW-0808">Transferase</keyword>
<keyword evidence="3" id="KW-0963">Cytoplasm</keyword>
<evidence type="ECO:0000256" key="6">
    <source>
        <dbReference type="ARBA" id="ARBA00022683"/>
    </source>
</evidence>
<dbReference type="Pfam" id="PF03830">
    <property type="entry name" value="PTSIIB_sorb"/>
    <property type="match status" value="1"/>
</dbReference>
<name>A0A7X2N404_9FIRM</name>
<accession>A0A7X2N404</accession>
<gene>
    <name evidence="9" type="ORF">FYJ50_05740</name>
</gene>
<dbReference type="EMBL" id="VUMM01000009">
    <property type="protein sequence ID" value="MSS01598.1"/>
    <property type="molecule type" value="Genomic_DNA"/>
</dbReference>
<dbReference type="AlphaFoldDB" id="A0A7X2N404"/>
<dbReference type="GO" id="GO:0005737">
    <property type="term" value="C:cytoplasm"/>
    <property type="evidence" value="ECO:0007669"/>
    <property type="project" value="UniProtKB-SubCell"/>
</dbReference>